<keyword evidence="2" id="KW-0238">DNA-binding</keyword>
<dbReference type="InterPro" id="IPR014710">
    <property type="entry name" value="RmlC-like_jellyroll"/>
</dbReference>
<dbReference type="OrthoDB" id="3176638at2"/>
<feature type="domain" description="HTH crp-type" evidence="4">
    <location>
        <begin position="143"/>
        <end position="218"/>
    </location>
</feature>
<dbReference type="RefSeq" id="WP_138474908.1">
    <property type="nucleotide sequence ID" value="NZ_VBTH01000025.1"/>
</dbReference>
<comment type="caution">
    <text evidence="5">The sequence shown here is derived from an EMBL/GenBank/DDBJ whole genome shotgun (WGS) entry which is preliminary data.</text>
</comment>
<accession>A0A5R9BRY3</accession>
<evidence type="ECO:0000259" key="4">
    <source>
        <dbReference type="Pfam" id="PF13545"/>
    </source>
</evidence>
<evidence type="ECO:0000256" key="3">
    <source>
        <dbReference type="ARBA" id="ARBA00023163"/>
    </source>
</evidence>
<organism evidence="5 6">
    <name type="scientific">Pediococcus stilesii</name>
    <dbReference type="NCBI Taxonomy" id="331679"/>
    <lineage>
        <taxon>Bacteria</taxon>
        <taxon>Bacillati</taxon>
        <taxon>Bacillota</taxon>
        <taxon>Bacilli</taxon>
        <taxon>Lactobacillales</taxon>
        <taxon>Lactobacillaceae</taxon>
        <taxon>Pediococcus</taxon>
    </lineage>
</organism>
<dbReference type="EMBL" id="VBTH01000025">
    <property type="protein sequence ID" value="TLQ03395.1"/>
    <property type="molecule type" value="Genomic_DNA"/>
</dbReference>
<evidence type="ECO:0000256" key="2">
    <source>
        <dbReference type="ARBA" id="ARBA00023125"/>
    </source>
</evidence>
<reference evidence="5 6" key="1">
    <citation type="submission" date="2019-05" db="EMBL/GenBank/DDBJ databases">
        <title>The metagenome of a microbial culture collection derived from dairy environment covers the genomic content of the human microbiome.</title>
        <authorList>
            <person name="Roder T."/>
            <person name="Wuthrich D."/>
            <person name="Sattari Z."/>
            <person name="Von Ah U."/>
            <person name="Bar C."/>
            <person name="Ronchi F."/>
            <person name="Macpherson A.J."/>
            <person name="Ganal-Vonarburg S.C."/>
            <person name="Bruggmann R."/>
            <person name="Vergeres G."/>
        </authorList>
    </citation>
    <scope>NUCLEOTIDE SEQUENCE [LARGE SCALE GENOMIC DNA]</scope>
    <source>
        <strain evidence="5 6">FAM 18815</strain>
    </source>
</reference>
<dbReference type="Pfam" id="PF13545">
    <property type="entry name" value="HTH_Crp_2"/>
    <property type="match status" value="1"/>
</dbReference>
<dbReference type="SUPFAM" id="SSF51206">
    <property type="entry name" value="cAMP-binding domain-like"/>
    <property type="match status" value="1"/>
</dbReference>
<dbReference type="Proteomes" id="UP000305541">
    <property type="component" value="Unassembled WGS sequence"/>
</dbReference>
<name>A0A5R9BRY3_9LACO</name>
<sequence>MRNEDFVENLFKYPPVSAHQKTIKYPKNTTIKMGRDKINNIGIVDRGCLKAVNYSKNGEAICSTIFMEKGVVLEYLYLAGSTLCTYNLVSLSDVTICWIPIEIFSTAINENRQLSKLYIDHLIQRGLENQRLITCLSYKTIRERIAYWILSKDNLEVNQEKIPDELYFPISQEIFAEFLHVSRASLSHELHKMQEEGYFKVKRKRFIAINKEKMLEEI</sequence>
<protein>
    <submittedName>
        <fullName evidence="5">Crp/Fnr family transcriptional regulator</fullName>
    </submittedName>
</protein>
<evidence type="ECO:0000313" key="5">
    <source>
        <dbReference type="EMBL" id="TLQ03395.1"/>
    </source>
</evidence>
<proteinExistence type="predicted"/>
<dbReference type="InterPro" id="IPR012318">
    <property type="entry name" value="HTH_CRP"/>
</dbReference>
<dbReference type="GO" id="GO:0006355">
    <property type="term" value="P:regulation of DNA-templated transcription"/>
    <property type="evidence" value="ECO:0007669"/>
    <property type="project" value="InterPro"/>
</dbReference>
<keyword evidence="3" id="KW-0804">Transcription</keyword>
<dbReference type="Gene3D" id="2.60.120.10">
    <property type="entry name" value="Jelly Rolls"/>
    <property type="match status" value="1"/>
</dbReference>
<gene>
    <name evidence="5" type="ORF">FEZ51_09665</name>
</gene>
<evidence type="ECO:0000313" key="6">
    <source>
        <dbReference type="Proteomes" id="UP000305541"/>
    </source>
</evidence>
<dbReference type="SUPFAM" id="SSF46785">
    <property type="entry name" value="Winged helix' DNA-binding domain"/>
    <property type="match status" value="1"/>
</dbReference>
<dbReference type="AlphaFoldDB" id="A0A5R9BRY3"/>
<keyword evidence="1" id="KW-0805">Transcription regulation</keyword>
<evidence type="ECO:0000256" key="1">
    <source>
        <dbReference type="ARBA" id="ARBA00023015"/>
    </source>
</evidence>
<dbReference type="InterPro" id="IPR018490">
    <property type="entry name" value="cNMP-bd_dom_sf"/>
</dbReference>
<dbReference type="InterPro" id="IPR036390">
    <property type="entry name" value="WH_DNA-bd_sf"/>
</dbReference>
<dbReference type="GO" id="GO:0003677">
    <property type="term" value="F:DNA binding"/>
    <property type="evidence" value="ECO:0007669"/>
    <property type="project" value="UniProtKB-KW"/>
</dbReference>